<evidence type="ECO:0000313" key="3">
    <source>
        <dbReference type="Proteomes" id="UP000290204"/>
    </source>
</evidence>
<dbReference type="GO" id="GO:0016757">
    <property type="term" value="F:glycosyltransferase activity"/>
    <property type="evidence" value="ECO:0007669"/>
    <property type="project" value="TreeGrafter"/>
</dbReference>
<dbReference type="PANTHER" id="PTHR46401:SF2">
    <property type="entry name" value="GLYCOSYLTRANSFERASE WBBK-RELATED"/>
    <property type="match status" value="1"/>
</dbReference>
<keyword evidence="3" id="KW-1185">Reference proteome</keyword>
<dbReference type="GO" id="GO:0009103">
    <property type="term" value="P:lipopolysaccharide biosynthetic process"/>
    <property type="evidence" value="ECO:0007669"/>
    <property type="project" value="TreeGrafter"/>
</dbReference>
<evidence type="ECO:0000256" key="1">
    <source>
        <dbReference type="ARBA" id="ARBA00022679"/>
    </source>
</evidence>
<name>A0A4Q1CGZ5_9BACT</name>
<accession>A0A4Q1CGZ5</accession>
<reference evidence="2 3" key="1">
    <citation type="submission" date="2019-01" db="EMBL/GenBank/DDBJ databases">
        <title>Lacibacter sp. strain TTM-7.</title>
        <authorList>
            <person name="Chen W.-M."/>
        </authorList>
    </citation>
    <scope>NUCLEOTIDE SEQUENCE [LARGE SCALE GENOMIC DNA]</scope>
    <source>
        <strain evidence="2 3">TTM-7</strain>
    </source>
</reference>
<gene>
    <name evidence="2" type="ORF">ESA94_15045</name>
</gene>
<dbReference type="Gene3D" id="3.40.50.2000">
    <property type="entry name" value="Glycogen Phosphorylase B"/>
    <property type="match status" value="1"/>
</dbReference>
<evidence type="ECO:0000313" key="2">
    <source>
        <dbReference type="EMBL" id="RXK59448.1"/>
    </source>
</evidence>
<keyword evidence="1 2" id="KW-0808">Transferase</keyword>
<dbReference type="SUPFAM" id="SSF53756">
    <property type="entry name" value="UDP-Glycosyltransferase/glycogen phosphorylase"/>
    <property type="match status" value="1"/>
</dbReference>
<organism evidence="2 3">
    <name type="scientific">Lacibacter luteus</name>
    <dbReference type="NCBI Taxonomy" id="2508719"/>
    <lineage>
        <taxon>Bacteria</taxon>
        <taxon>Pseudomonadati</taxon>
        <taxon>Bacteroidota</taxon>
        <taxon>Chitinophagia</taxon>
        <taxon>Chitinophagales</taxon>
        <taxon>Chitinophagaceae</taxon>
        <taxon>Lacibacter</taxon>
    </lineage>
</organism>
<dbReference type="OrthoDB" id="9807209at2"/>
<dbReference type="Pfam" id="PF13692">
    <property type="entry name" value="Glyco_trans_1_4"/>
    <property type="match status" value="1"/>
</dbReference>
<protein>
    <submittedName>
        <fullName evidence="2">Glycosyltransferase</fullName>
    </submittedName>
</protein>
<dbReference type="PANTHER" id="PTHR46401">
    <property type="entry name" value="GLYCOSYLTRANSFERASE WBBK-RELATED"/>
    <property type="match status" value="1"/>
</dbReference>
<dbReference type="RefSeq" id="WP_129131751.1">
    <property type="nucleotide sequence ID" value="NZ_SDHW01000004.1"/>
</dbReference>
<dbReference type="Proteomes" id="UP000290204">
    <property type="component" value="Unassembled WGS sequence"/>
</dbReference>
<dbReference type="EMBL" id="SDHW01000004">
    <property type="protein sequence ID" value="RXK59448.1"/>
    <property type="molecule type" value="Genomic_DNA"/>
</dbReference>
<sequence length="376" mass="42129">MKPCALFVSNEIYFDASKKEGGVRVCTEEYLELIKKLYDVEVFKVCYNISFAYRLRVRFGLNVYNDYQPEQYAEQLADEIRKRNVEVVFLNLSNTAPFAAVIKAAFGNKVKVILCSHGNESGDYLHEATRFQGRTSFFRTSFSSYALGLMLKREALFRQQTLDAVLTVSPVEEALENWLGAKQVLMVSRTVTTQFVERKPIEGFVGFIGDLSHAPNFYGIDEVCKAIALLPAREKINLRIVGAPISVGEQLAASYPFVSYLGYMDNDTLQREVSSWTYFLNPVFYYSRGVSTKLAKAFGWGIPVITTTIGCRGYVWHNGSPAVAETPTEMANAILQLSTDGECFEKAGRNVKELIASIPDMDANAKLLSVFISRIS</sequence>
<comment type="caution">
    <text evidence="2">The sequence shown here is derived from an EMBL/GenBank/DDBJ whole genome shotgun (WGS) entry which is preliminary data.</text>
</comment>
<dbReference type="AlphaFoldDB" id="A0A4Q1CGZ5"/>
<proteinExistence type="predicted"/>